<dbReference type="InterPro" id="IPR002942">
    <property type="entry name" value="S4_RNA-bd"/>
</dbReference>
<organism evidence="12 13">
    <name type="scientific">Candidatus Phycorickettsia trachydisci</name>
    <dbReference type="NCBI Taxonomy" id="2115978"/>
    <lineage>
        <taxon>Bacteria</taxon>
        <taxon>Pseudomonadati</taxon>
        <taxon>Pseudomonadota</taxon>
        <taxon>Alphaproteobacteria</taxon>
        <taxon>Rickettsiales</taxon>
        <taxon>Rickettsiaceae</taxon>
        <taxon>Candidatus Phycorickettsia</taxon>
    </lineage>
</organism>
<evidence type="ECO:0000256" key="10">
    <source>
        <dbReference type="PROSITE-ProRule" id="PRU00182"/>
    </source>
</evidence>
<dbReference type="Pfam" id="PF01479">
    <property type="entry name" value="S4"/>
    <property type="match status" value="1"/>
</dbReference>
<dbReference type="EC" id="5.4.99.24" evidence="4"/>
<comment type="similarity">
    <text evidence="3">Belongs to the pseudouridine synthase RluA family.</text>
</comment>
<evidence type="ECO:0000256" key="5">
    <source>
        <dbReference type="ARBA" id="ARBA00017128"/>
    </source>
</evidence>
<accession>A0A2P1P8T2</accession>
<evidence type="ECO:0000313" key="13">
    <source>
        <dbReference type="Proteomes" id="UP000241762"/>
    </source>
</evidence>
<dbReference type="InterPro" id="IPR006224">
    <property type="entry name" value="PsdUridine_synth_RluA-like_CS"/>
</dbReference>
<evidence type="ECO:0000256" key="8">
    <source>
        <dbReference type="ARBA" id="ARBA00031975"/>
    </source>
</evidence>
<dbReference type="Proteomes" id="UP000241762">
    <property type="component" value="Chromosome"/>
</dbReference>
<evidence type="ECO:0000313" key="12">
    <source>
        <dbReference type="EMBL" id="AVP87671.1"/>
    </source>
</evidence>
<evidence type="ECO:0000256" key="1">
    <source>
        <dbReference type="ARBA" id="ARBA00000381"/>
    </source>
</evidence>
<dbReference type="PANTHER" id="PTHR21600">
    <property type="entry name" value="MITOCHONDRIAL RNA PSEUDOURIDINE SYNTHASE"/>
    <property type="match status" value="1"/>
</dbReference>
<evidence type="ECO:0000256" key="9">
    <source>
        <dbReference type="ARBA" id="ARBA00033053"/>
    </source>
</evidence>
<feature type="domain" description="RNA-binding S4" evidence="11">
    <location>
        <begin position="9"/>
        <end position="73"/>
    </location>
</feature>
<name>A0A2P1P8T2_9RICK</name>
<keyword evidence="6" id="KW-0413">Isomerase</keyword>
<dbReference type="SUPFAM" id="SSF55174">
    <property type="entry name" value="Alpha-L RNA-binding motif"/>
    <property type="match status" value="1"/>
</dbReference>
<keyword evidence="13" id="KW-1185">Reference proteome</keyword>
<dbReference type="GO" id="GO:0160141">
    <property type="term" value="F:23S rRNA pseudouridine(955/2504/2580) synthase activity"/>
    <property type="evidence" value="ECO:0007669"/>
    <property type="project" value="UniProtKB-EC"/>
</dbReference>
<evidence type="ECO:0000256" key="4">
    <source>
        <dbReference type="ARBA" id="ARBA00012785"/>
    </source>
</evidence>
<dbReference type="SUPFAM" id="SSF55120">
    <property type="entry name" value="Pseudouridine synthase"/>
    <property type="match status" value="1"/>
</dbReference>
<dbReference type="Pfam" id="PF00849">
    <property type="entry name" value="PseudoU_synth_2"/>
    <property type="match status" value="1"/>
</dbReference>
<dbReference type="Gene3D" id="3.30.2350.10">
    <property type="entry name" value="Pseudouridine synthase"/>
    <property type="match status" value="1"/>
</dbReference>
<dbReference type="CDD" id="cd02869">
    <property type="entry name" value="PseudoU_synth_RluA_like"/>
    <property type="match status" value="1"/>
</dbReference>
<sequence length="318" mass="36412">MIVEDKLPVRLDRFLKRCYPLITQGVIQTLLRSKKVKVNSVRIKEASLRLNHGDKVEVFANLDEYSQETEAINPLAKSLSQKLLGEYKIFENDNFLVINKPAKLATQGGTKINICIDDGLKYLNSLGSSLKLVHRLDKETSGLILIAKGYDAAAKLSYGFREKKIYKTYLALVKGTPKQKQGIIKIEDEITKYKLLEYDIIKDVSLIEFKPITGKEHQIRRHALEIGTYILGDKKYGPNQKDKYMMLHSAGITIDKEIFGSEYSFNIPLPKYFMDDNKKPATYIDSNFDKLSSALKKNIQRRKLAKKNEEQDSQDNQQ</sequence>
<dbReference type="KEGG" id="ptc:phytr_7330"/>
<dbReference type="EMBL" id="CP027845">
    <property type="protein sequence ID" value="AVP87671.1"/>
    <property type="molecule type" value="Genomic_DNA"/>
</dbReference>
<dbReference type="RefSeq" id="WP_106874524.1">
    <property type="nucleotide sequence ID" value="NZ_CP027845.1"/>
</dbReference>
<evidence type="ECO:0000256" key="7">
    <source>
        <dbReference type="ARBA" id="ARBA00030705"/>
    </source>
</evidence>
<comment type="function">
    <text evidence="2">Responsible for synthesis of pseudouridine from uracil at positions 955, 2504 and 2580 in 23S ribosomal RNA.</text>
</comment>
<dbReference type="OrthoDB" id="9807829at2"/>
<dbReference type="Gene3D" id="3.10.290.10">
    <property type="entry name" value="RNA-binding S4 domain"/>
    <property type="match status" value="1"/>
</dbReference>
<dbReference type="InterPro" id="IPR050188">
    <property type="entry name" value="RluA_PseudoU_synthase"/>
</dbReference>
<dbReference type="InterPro" id="IPR036986">
    <property type="entry name" value="S4_RNA-bd_sf"/>
</dbReference>
<protein>
    <recommendedName>
        <fullName evidence="5">Ribosomal large subunit pseudouridine synthase C</fullName>
        <ecNumber evidence="4">5.4.99.24</ecNumber>
    </recommendedName>
    <alternativeName>
        <fullName evidence="7">23S rRNA pseudouridine(955/2504/2580) synthase</fullName>
    </alternativeName>
    <alternativeName>
        <fullName evidence="8">rRNA pseudouridylate synthase C</fullName>
    </alternativeName>
    <alternativeName>
        <fullName evidence="9">rRNA-uridine isomerase C</fullName>
    </alternativeName>
</protein>
<dbReference type="PROSITE" id="PS01129">
    <property type="entry name" value="PSI_RLU"/>
    <property type="match status" value="1"/>
</dbReference>
<dbReference type="InterPro" id="IPR020103">
    <property type="entry name" value="PsdUridine_synth_cat_dom_sf"/>
</dbReference>
<keyword evidence="10" id="KW-0694">RNA-binding</keyword>
<dbReference type="GO" id="GO:0003723">
    <property type="term" value="F:RNA binding"/>
    <property type="evidence" value="ECO:0007669"/>
    <property type="project" value="UniProtKB-KW"/>
</dbReference>
<dbReference type="AlphaFoldDB" id="A0A2P1P8T2"/>
<dbReference type="PANTHER" id="PTHR21600:SF81">
    <property type="entry name" value="21S RRNA PSEUDOURIDINE(2819) SYNTHASE"/>
    <property type="match status" value="1"/>
</dbReference>
<comment type="catalytic activity">
    <reaction evidence="1">
        <text>uridine(955/2504/2580) in 23S rRNA = pseudouridine(955/2504/2580) in 23S rRNA</text>
        <dbReference type="Rhea" id="RHEA:42528"/>
        <dbReference type="Rhea" id="RHEA-COMP:10099"/>
        <dbReference type="Rhea" id="RHEA-COMP:10100"/>
        <dbReference type="ChEBI" id="CHEBI:65314"/>
        <dbReference type="ChEBI" id="CHEBI:65315"/>
        <dbReference type="EC" id="5.4.99.24"/>
    </reaction>
</comment>
<dbReference type="GO" id="GO:0000455">
    <property type="term" value="P:enzyme-directed rRNA pseudouridine synthesis"/>
    <property type="evidence" value="ECO:0007669"/>
    <property type="project" value="TreeGrafter"/>
</dbReference>
<evidence type="ECO:0000256" key="3">
    <source>
        <dbReference type="ARBA" id="ARBA00010876"/>
    </source>
</evidence>
<proteinExistence type="inferred from homology"/>
<dbReference type="CDD" id="cd00165">
    <property type="entry name" value="S4"/>
    <property type="match status" value="1"/>
</dbReference>
<dbReference type="PROSITE" id="PS50889">
    <property type="entry name" value="S4"/>
    <property type="match status" value="1"/>
</dbReference>
<evidence type="ECO:0000259" key="11">
    <source>
        <dbReference type="SMART" id="SM00363"/>
    </source>
</evidence>
<dbReference type="InterPro" id="IPR006145">
    <property type="entry name" value="PsdUridine_synth_RsuA/RluA"/>
</dbReference>
<reference evidence="12 13" key="1">
    <citation type="submission" date="2018-03" db="EMBL/GenBank/DDBJ databases">
        <title>A gene transfer event suggests a long-term partnership between eustigmatophyte algae and a novel lineage of endosymbiotic bacteria.</title>
        <authorList>
            <person name="Yurchenko T."/>
            <person name="Sevcikova T."/>
            <person name="Pribyl P."/>
            <person name="El Karkouri K."/>
            <person name="Klimes V."/>
            <person name="Amaral R."/>
            <person name="Zbrankova V."/>
            <person name="Kim E."/>
            <person name="Raoult D."/>
            <person name="Santos L.M.A."/>
            <person name="Elias M."/>
        </authorList>
    </citation>
    <scope>NUCLEOTIDE SEQUENCE [LARGE SCALE GENOMIC DNA]</scope>
    <source>
        <strain evidence="12">CCALA 838</strain>
    </source>
</reference>
<dbReference type="SMART" id="SM00363">
    <property type="entry name" value="S4"/>
    <property type="match status" value="1"/>
</dbReference>
<evidence type="ECO:0000256" key="2">
    <source>
        <dbReference type="ARBA" id="ARBA00002876"/>
    </source>
</evidence>
<evidence type="ECO:0000256" key="6">
    <source>
        <dbReference type="ARBA" id="ARBA00023235"/>
    </source>
</evidence>
<gene>
    <name evidence="12" type="ORF">phytr_7330</name>
</gene>